<dbReference type="EnsemblMetazoa" id="Aqu2.1.17327_001">
    <property type="protein sequence ID" value="Aqu2.1.17327_001"/>
    <property type="gene ID" value="Aqu2.1.17327"/>
</dbReference>
<dbReference type="InterPro" id="IPR027417">
    <property type="entry name" value="P-loop_NTPase"/>
</dbReference>
<accession>A0A1X7TQK0</accession>
<dbReference type="NCBIfam" id="NF040713">
    <property type="entry name" value="ZapE"/>
    <property type="match status" value="1"/>
</dbReference>
<name>A0A1X7TQK0_AMPQE</name>
<sequence length="305" mass="34752">MAFSWRRVQVLFNGVVRYSSSLSAEYQRLVGTGKLNYDEEQFTIVEKLEQIRHQLMNEPNVSTSPNLFNKFFNRSKTSQNRRIIKGAYMHGSVGSGKTMLMDLFFNSVTSSVAKQRYHFNEFMLSVHSRIHSFKQLLPKSSSGGSGRLYDPIGHVASDIATNVRLLCFDEFQVTDITDAMILKSLFTSLFNNGVTVVATSNRHPEVISRTKLKFLGRELLIDQSCADLAYFHFDELCNRPLSAADYIEICKAFNTIFIQDIPCITNQMRTQGRRFITLIDTLYDHKTGNAPFLEKTGSYNLTMLA</sequence>
<dbReference type="InParanoid" id="A0A1X7TQK0"/>
<dbReference type="PANTHER" id="PTHR12169">
    <property type="entry name" value="ATPASE N2B"/>
    <property type="match status" value="1"/>
</dbReference>
<keyword evidence="3" id="KW-0067">ATP-binding</keyword>
<dbReference type="SUPFAM" id="SSF52540">
    <property type="entry name" value="P-loop containing nucleoside triphosphate hydrolases"/>
    <property type="match status" value="1"/>
</dbReference>
<evidence type="ECO:0000313" key="4">
    <source>
        <dbReference type="EnsemblMetazoa" id="Aqu2.1.17327_001"/>
    </source>
</evidence>
<dbReference type="Pfam" id="PF03969">
    <property type="entry name" value="AFG1_ATPase"/>
    <property type="match status" value="1"/>
</dbReference>
<evidence type="ECO:0000256" key="3">
    <source>
        <dbReference type="ARBA" id="ARBA00022840"/>
    </source>
</evidence>
<dbReference type="AlphaFoldDB" id="A0A1X7TQK0"/>
<comment type="similarity">
    <text evidence="1">Belongs to the AFG1 ATPase family.</text>
</comment>
<dbReference type="Gene3D" id="3.40.50.300">
    <property type="entry name" value="P-loop containing nucleotide triphosphate hydrolases"/>
    <property type="match status" value="1"/>
</dbReference>
<dbReference type="eggNOG" id="KOG2383">
    <property type="taxonomic scope" value="Eukaryota"/>
</dbReference>
<dbReference type="GO" id="GO:0005524">
    <property type="term" value="F:ATP binding"/>
    <property type="evidence" value="ECO:0007669"/>
    <property type="project" value="UniProtKB-KW"/>
</dbReference>
<evidence type="ECO:0000256" key="2">
    <source>
        <dbReference type="ARBA" id="ARBA00022741"/>
    </source>
</evidence>
<organism evidence="4">
    <name type="scientific">Amphimedon queenslandica</name>
    <name type="common">Sponge</name>
    <dbReference type="NCBI Taxonomy" id="400682"/>
    <lineage>
        <taxon>Eukaryota</taxon>
        <taxon>Metazoa</taxon>
        <taxon>Porifera</taxon>
        <taxon>Demospongiae</taxon>
        <taxon>Heteroscleromorpha</taxon>
        <taxon>Haplosclerida</taxon>
        <taxon>Niphatidae</taxon>
        <taxon>Amphimedon</taxon>
    </lineage>
</organism>
<proteinExistence type="inferred from homology"/>
<evidence type="ECO:0008006" key="5">
    <source>
        <dbReference type="Google" id="ProtNLM"/>
    </source>
</evidence>
<dbReference type="OrthoDB" id="548867at2759"/>
<dbReference type="PANTHER" id="PTHR12169:SF6">
    <property type="entry name" value="AFG1-LIKE ATPASE"/>
    <property type="match status" value="1"/>
</dbReference>
<protein>
    <recommendedName>
        <fullName evidence="5">AAA+ ATPase domain-containing protein</fullName>
    </recommendedName>
</protein>
<evidence type="ECO:0000256" key="1">
    <source>
        <dbReference type="ARBA" id="ARBA00010322"/>
    </source>
</evidence>
<dbReference type="InterPro" id="IPR005654">
    <property type="entry name" value="ATPase_AFG1-like"/>
</dbReference>
<dbReference type="GO" id="GO:0016887">
    <property type="term" value="F:ATP hydrolysis activity"/>
    <property type="evidence" value="ECO:0007669"/>
    <property type="project" value="InterPro"/>
</dbReference>
<reference evidence="4" key="1">
    <citation type="submission" date="2017-05" db="UniProtKB">
        <authorList>
            <consortium name="EnsemblMetazoa"/>
        </authorList>
    </citation>
    <scope>IDENTIFICATION</scope>
</reference>
<keyword evidence="2" id="KW-0547">Nucleotide-binding</keyword>
<dbReference type="GO" id="GO:0005739">
    <property type="term" value="C:mitochondrion"/>
    <property type="evidence" value="ECO:0007669"/>
    <property type="project" value="TreeGrafter"/>
</dbReference>